<evidence type="ECO:0000313" key="6">
    <source>
        <dbReference type="EMBL" id="ACK51361.1"/>
    </source>
</evidence>
<dbReference type="FunFam" id="1.10.10.60:FF:000141">
    <property type="entry name" value="TetR family transcriptional regulator"/>
    <property type="match status" value="1"/>
</dbReference>
<dbReference type="eggNOG" id="COG1309">
    <property type="taxonomic scope" value="Bacteria"/>
</dbReference>
<keyword evidence="7" id="KW-1185">Reference proteome</keyword>
<dbReference type="AlphaFoldDB" id="B8EKJ1"/>
<dbReference type="EMBL" id="CP001280">
    <property type="protein sequence ID" value="ACK51361.1"/>
    <property type="molecule type" value="Genomic_DNA"/>
</dbReference>
<dbReference type="Gene3D" id="1.10.357.10">
    <property type="entry name" value="Tetracycline Repressor, domain 2"/>
    <property type="match status" value="1"/>
</dbReference>
<dbReference type="InterPro" id="IPR039536">
    <property type="entry name" value="TetR_C_Proteobacteria"/>
</dbReference>
<dbReference type="GO" id="GO:0000976">
    <property type="term" value="F:transcription cis-regulatory region binding"/>
    <property type="evidence" value="ECO:0007669"/>
    <property type="project" value="TreeGrafter"/>
</dbReference>
<keyword evidence="2 4" id="KW-0238">DNA-binding</keyword>
<keyword evidence="1" id="KW-0805">Transcription regulation</keyword>
<dbReference type="SUPFAM" id="SSF46689">
    <property type="entry name" value="Homeodomain-like"/>
    <property type="match status" value="1"/>
</dbReference>
<dbReference type="Pfam" id="PF00440">
    <property type="entry name" value="TetR_N"/>
    <property type="match status" value="1"/>
</dbReference>
<dbReference type="PRINTS" id="PR00455">
    <property type="entry name" value="HTHTETR"/>
</dbReference>
<feature type="domain" description="HTH tetR-type" evidence="5">
    <location>
        <begin position="27"/>
        <end position="87"/>
    </location>
</feature>
<protein>
    <submittedName>
        <fullName evidence="6">Transcriptional regulator, TetR family</fullName>
    </submittedName>
</protein>
<dbReference type="SUPFAM" id="SSF48498">
    <property type="entry name" value="Tetracyclin repressor-like, C-terminal domain"/>
    <property type="match status" value="1"/>
</dbReference>
<evidence type="ECO:0000259" key="5">
    <source>
        <dbReference type="PROSITE" id="PS50977"/>
    </source>
</evidence>
<dbReference type="PANTHER" id="PTHR30055">
    <property type="entry name" value="HTH-TYPE TRANSCRIPTIONAL REGULATOR RUTR"/>
    <property type="match status" value="1"/>
</dbReference>
<dbReference type="OrthoDB" id="5292901at2"/>
<evidence type="ECO:0000256" key="4">
    <source>
        <dbReference type="PROSITE-ProRule" id="PRU00335"/>
    </source>
</evidence>
<evidence type="ECO:0000256" key="1">
    <source>
        <dbReference type="ARBA" id="ARBA00023015"/>
    </source>
</evidence>
<dbReference type="STRING" id="395965.Msil_2432"/>
<dbReference type="Proteomes" id="UP000002257">
    <property type="component" value="Chromosome"/>
</dbReference>
<organism evidence="6 7">
    <name type="scientific">Methylocella silvestris (strain DSM 15510 / CIP 108128 / LMG 27833 / NCIMB 13906 / BL2)</name>
    <dbReference type="NCBI Taxonomy" id="395965"/>
    <lineage>
        <taxon>Bacteria</taxon>
        <taxon>Pseudomonadati</taxon>
        <taxon>Pseudomonadota</taxon>
        <taxon>Alphaproteobacteria</taxon>
        <taxon>Hyphomicrobiales</taxon>
        <taxon>Beijerinckiaceae</taxon>
        <taxon>Methylocella</taxon>
    </lineage>
</organism>
<evidence type="ECO:0000256" key="2">
    <source>
        <dbReference type="ARBA" id="ARBA00023125"/>
    </source>
</evidence>
<dbReference type="Pfam" id="PF14246">
    <property type="entry name" value="TetR_C_7"/>
    <property type="match status" value="1"/>
</dbReference>
<name>B8EKJ1_METSB</name>
<dbReference type="Gene3D" id="1.10.10.60">
    <property type="entry name" value="Homeodomain-like"/>
    <property type="match status" value="1"/>
</dbReference>
<evidence type="ECO:0000313" key="7">
    <source>
        <dbReference type="Proteomes" id="UP000002257"/>
    </source>
</evidence>
<gene>
    <name evidence="6" type="ordered locus">Msil_2432</name>
</gene>
<dbReference type="PANTHER" id="PTHR30055:SF146">
    <property type="entry name" value="HTH-TYPE TRANSCRIPTIONAL DUAL REGULATOR CECR"/>
    <property type="match status" value="1"/>
</dbReference>
<dbReference type="GO" id="GO:0003700">
    <property type="term" value="F:DNA-binding transcription factor activity"/>
    <property type="evidence" value="ECO:0007669"/>
    <property type="project" value="TreeGrafter"/>
</dbReference>
<dbReference type="PROSITE" id="PS50977">
    <property type="entry name" value="HTH_TETR_2"/>
    <property type="match status" value="1"/>
</dbReference>
<evidence type="ECO:0000256" key="3">
    <source>
        <dbReference type="ARBA" id="ARBA00023163"/>
    </source>
</evidence>
<feature type="DNA-binding region" description="H-T-H motif" evidence="4">
    <location>
        <begin position="50"/>
        <end position="69"/>
    </location>
</feature>
<keyword evidence="3" id="KW-0804">Transcription</keyword>
<sequence length="220" mass="24104">MQQKSVRRRSTDAPCAPARAKIVPRGERRRDEIAAVAEAVFLDGGYADTTMQIVAARAGASKETLYRHFGCKAELFAEVVRRRSALISGGEDNLRGPPEQALLRFSLNFLEFLTRPDSVCLYRVVVAEAPREPELGRIFFDQGPGRLLLRLAAFLKSAAEAGELHCADPTLAARLFLGSVISYYQLSVLTGGRSFDKNDILAHAQGAVSLFMARYGAKSQ</sequence>
<dbReference type="KEGG" id="msl:Msil_2432"/>
<dbReference type="HOGENOM" id="CLU_069356_27_4_5"/>
<dbReference type="InterPro" id="IPR050109">
    <property type="entry name" value="HTH-type_TetR-like_transc_reg"/>
</dbReference>
<dbReference type="InterPro" id="IPR036271">
    <property type="entry name" value="Tet_transcr_reg_TetR-rel_C_sf"/>
</dbReference>
<reference evidence="6 7" key="1">
    <citation type="journal article" date="2010" name="J. Bacteriol.">
        <title>Complete genome sequence of the aerobic facultative methanotroph Methylocella silvestris BL2.</title>
        <authorList>
            <person name="Chen Y."/>
            <person name="Crombie A."/>
            <person name="Rahman M.T."/>
            <person name="Dedysh S.N."/>
            <person name="Liesack W."/>
            <person name="Stott M.B."/>
            <person name="Alam M."/>
            <person name="Theisen A.R."/>
            <person name="Murrell J.C."/>
            <person name="Dunfield P.F."/>
        </authorList>
    </citation>
    <scope>NUCLEOTIDE SEQUENCE [LARGE SCALE GENOMIC DNA]</scope>
    <source>
        <strain evidence="7">DSM 15510 / CIP 108128 / LMG 27833 / NCIMB 13906 / BL2</strain>
    </source>
</reference>
<dbReference type="InterPro" id="IPR009057">
    <property type="entry name" value="Homeodomain-like_sf"/>
</dbReference>
<proteinExistence type="predicted"/>
<dbReference type="InterPro" id="IPR001647">
    <property type="entry name" value="HTH_TetR"/>
</dbReference>
<accession>B8EKJ1</accession>